<dbReference type="PRINTS" id="PR00388">
    <property type="entry name" value="PDIESTERASE2"/>
</dbReference>
<dbReference type="SUPFAM" id="SSF56281">
    <property type="entry name" value="Metallo-hydrolase/oxidoreductase"/>
    <property type="match status" value="1"/>
</dbReference>
<dbReference type="PANTHER" id="PTHR28283:SF1">
    <property type="entry name" value="3',5'-CYCLIC-NUCLEOTIDE PHOSPHODIESTERASE 1"/>
    <property type="match status" value="1"/>
</dbReference>
<dbReference type="AlphaFoldDB" id="A0A8H2VB01"/>
<dbReference type="InterPro" id="IPR036866">
    <property type="entry name" value="RibonucZ/Hydroxyglut_hydro"/>
</dbReference>
<protein>
    <submittedName>
        <fullName evidence="2">Similar to Saccharomyces cerevisiae YGL248W PDE1 Low-affinity cyclic AMP phosphodiesterase</fullName>
    </submittedName>
</protein>
<evidence type="ECO:0000313" key="2">
    <source>
        <dbReference type="EMBL" id="CAB4251955.1"/>
    </source>
</evidence>
<comment type="similarity">
    <text evidence="1">Belongs to the cyclic nucleotide phosphodiesterase class-II family.</text>
</comment>
<proteinExistence type="inferred from homology"/>
<dbReference type="Proteomes" id="UP000644660">
    <property type="component" value="Unassembled WGS sequence"/>
</dbReference>
<dbReference type="PANTHER" id="PTHR28283">
    <property type="entry name" value="3',5'-CYCLIC-NUCLEOTIDE PHOSPHODIESTERASE 1"/>
    <property type="match status" value="1"/>
</dbReference>
<evidence type="ECO:0000256" key="1">
    <source>
        <dbReference type="PIRNR" id="PIRNR000962"/>
    </source>
</evidence>
<comment type="caution">
    <text evidence="2">The sequence shown here is derived from an EMBL/GenBank/DDBJ whole genome shotgun (WGS) entry which is preliminary data.</text>
</comment>
<organism evidence="2 3">
    <name type="scientific">Maudiozyma barnettii</name>
    <dbReference type="NCBI Taxonomy" id="61262"/>
    <lineage>
        <taxon>Eukaryota</taxon>
        <taxon>Fungi</taxon>
        <taxon>Dikarya</taxon>
        <taxon>Ascomycota</taxon>
        <taxon>Saccharomycotina</taxon>
        <taxon>Saccharomycetes</taxon>
        <taxon>Saccharomycetales</taxon>
        <taxon>Saccharomycetaceae</taxon>
        <taxon>Maudiozyma</taxon>
    </lineage>
</organism>
<accession>A0A8H2VB01</accession>
<gene>
    <name evidence="2" type="ORF">KABA2_01S02662</name>
</gene>
<keyword evidence="1" id="KW-0378">Hydrolase</keyword>
<dbReference type="GO" id="GO:0047555">
    <property type="term" value="F:3',5'-cyclic-GMP phosphodiesterase activity"/>
    <property type="evidence" value="ECO:0007669"/>
    <property type="project" value="TreeGrafter"/>
</dbReference>
<keyword evidence="3" id="KW-1185">Reference proteome</keyword>
<dbReference type="InterPro" id="IPR000396">
    <property type="entry name" value="Pdiesterase2"/>
</dbReference>
<dbReference type="GO" id="GO:0006198">
    <property type="term" value="P:cAMP catabolic process"/>
    <property type="evidence" value="ECO:0007669"/>
    <property type="project" value="UniProtKB-UniRule"/>
</dbReference>
<sequence length="363" mass="40831">MPDFEISILGGSGGPFENSTQCFMLRSTHNTRDTQLICVDGGVGLGSIATMLRLDKNTKVVESLYENEEEPIEKYVDNTMLPQLVRGFPQIITSRLRGNILQQAMELYQKIGEYYITHPHMDHIAGMIMNSPAIYEPSVLSKKYVKGLPFTIKPLNDSIFNDIIWPQLSNKSLGRLDLVTLSQQIPHNSSSIPEWNIIPFEVYHGSKVSDLTAHVSSSVYIITNTRTKNSIVMCGDLEKDHDNLQEPKLLDQMWSYLAKNVPLENLSSIVVECSNSSSIDERRLFGHLSSNKLLDELQVLRDKYSISSGLGNLKVIISHVKMAYLDKDPRLTILDELRTLAHTIRGLENIAFSIAVQGYTFTV</sequence>
<dbReference type="RefSeq" id="XP_041403994.1">
    <property type="nucleotide sequence ID" value="XM_041548060.1"/>
</dbReference>
<dbReference type="PIRSF" id="PIRSF000962">
    <property type="entry name" value="Cyc_nuc_PDEase"/>
    <property type="match status" value="1"/>
</dbReference>
<name>A0A8H2VB01_9SACH</name>
<dbReference type="EMBL" id="CAEFZW010000001">
    <property type="protein sequence ID" value="CAB4251955.1"/>
    <property type="molecule type" value="Genomic_DNA"/>
</dbReference>
<dbReference type="Gene3D" id="3.60.15.10">
    <property type="entry name" value="Ribonuclease Z/Hydroxyacylglutathione hydrolase-like"/>
    <property type="match status" value="1"/>
</dbReference>
<dbReference type="OrthoDB" id="258495at2759"/>
<dbReference type="GeneID" id="64855069"/>
<dbReference type="Pfam" id="PF02112">
    <property type="entry name" value="PDEase_II"/>
    <property type="match status" value="1"/>
</dbReference>
<keyword evidence="1" id="KW-0114">cAMP</keyword>
<reference evidence="2 3" key="1">
    <citation type="submission" date="2020-05" db="EMBL/GenBank/DDBJ databases">
        <authorList>
            <person name="Casaregola S."/>
            <person name="Devillers H."/>
            <person name="Grondin C."/>
        </authorList>
    </citation>
    <scope>NUCLEOTIDE SEQUENCE [LARGE SCALE GENOMIC DNA]</scope>
    <source>
        <strain evidence="2 3">CLIB 1767</strain>
    </source>
</reference>
<dbReference type="CDD" id="cd07735">
    <property type="entry name" value="class_II_PDE_MBL-fold"/>
    <property type="match status" value="1"/>
</dbReference>
<dbReference type="GO" id="GO:0004115">
    <property type="term" value="F:3',5'-cyclic-AMP phosphodiesterase activity"/>
    <property type="evidence" value="ECO:0007669"/>
    <property type="project" value="UniProtKB-UniRule"/>
</dbReference>
<evidence type="ECO:0000313" key="3">
    <source>
        <dbReference type="Proteomes" id="UP000644660"/>
    </source>
</evidence>
<dbReference type="GO" id="GO:1902660">
    <property type="term" value="P:negative regulation of glucose mediated signaling pathway"/>
    <property type="evidence" value="ECO:0007669"/>
    <property type="project" value="TreeGrafter"/>
</dbReference>